<evidence type="ECO:0000256" key="8">
    <source>
        <dbReference type="ARBA" id="ARBA00022829"/>
    </source>
</evidence>
<dbReference type="GO" id="GO:0051301">
    <property type="term" value="P:cell division"/>
    <property type="evidence" value="ECO:0007669"/>
    <property type="project" value="UniProtKB-KW"/>
</dbReference>
<evidence type="ECO:0000256" key="10">
    <source>
        <dbReference type="ARBA" id="ARBA00022989"/>
    </source>
</evidence>
<dbReference type="GO" id="GO:0005886">
    <property type="term" value="C:plasma membrane"/>
    <property type="evidence" value="ECO:0007669"/>
    <property type="project" value="UniProtKB-SubCell"/>
</dbReference>
<dbReference type="Gene3D" id="3.40.50.300">
    <property type="entry name" value="P-loop containing nucleotide triphosphate hydrolases"/>
    <property type="match status" value="1"/>
</dbReference>
<evidence type="ECO:0000256" key="17">
    <source>
        <dbReference type="SAM" id="MobiDB-lite"/>
    </source>
</evidence>
<evidence type="ECO:0000259" key="19">
    <source>
        <dbReference type="PROSITE" id="PS50901"/>
    </source>
</evidence>
<dbReference type="PANTHER" id="PTHR22683:SF41">
    <property type="entry name" value="DNA TRANSLOCASE FTSK"/>
    <property type="match status" value="1"/>
</dbReference>
<comment type="subunit">
    <text evidence="15">Homohexamer. Forms a ring that surrounds DNA.</text>
</comment>
<evidence type="ECO:0000256" key="4">
    <source>
        <dbReference type="ARBA" id="ARBA00022475"/>
    </source>
</evidence>
<keyword evidence="12 18" id="KW-0472">Membrane</keyword>
<comment type="function">
    <text evidence="14">Essential cell division protein that coordinates cell division and chromosome segregation. The N-terminus is involved in assembly of the cell-division machinery. The C-terminus functions as a DNA motor that moves dsDNA in an ATP-dependent manner towards the dif recombination site, which is located within the replication terminus region. Translocation stops specifically at Xer-dif sites, where FtsK interacts with the Xer recombinase, allowing activation of chromosome unlinking by recombination. FtsK orienting polar sequences (KOPS) guide the direction of DNA translocation. FtsK can remove proteins from DNA as it translocates, but translocation stops specifically at XerCD-dif site, thereby preventing removal of XerC and XerD from dif.</text>
</comment>
<dbReference type="Pfam" id="PF01580">
    <property type="entry name" value="FtsK_SpoIIIE"/>
    <property type="match status" value="1"/>
</dbReference>
<keyword evidence="4" id="KW-1003">Cell membrane</keyword>
<sequence length="823" mass="89961">MPLSLRNPFKQGGPREAILIITAALFLYFVLSLVTYDPNDPGWSHSIETEQVLNQGGLAGAWIADLFLYLFGYLAYLFPLLLGSLGLLAFRAFDKTDRPGPRYLLVRSSGFVLTLFAGCGIAALHFGGSGLLPLDSGGMLGNVVSIALVRLFSLLGATLLLIALFLTGITFLTGLSWFSLMDTIGRHTLTLIRHTLFVLREIRDLLLAGYQYYRQSRLHEAQKNYLASLGGKAARGMPGGRKSPQPRIEPDVGQFEPFEPIMEEEEEYLDAGREEPRAAPKKDFPEEARAPLEGKPHPEKTDAPPPPPRRPPPVRPALPPISLLDPPERRQHAVSNEILGSVSQQVEAKLLDFGIQAKVVDVYPGPVITRFEIELAPGTKVSRITALAKDLARSLSVISVRVVEVIPGKNVIGLELPNEQRDLVRLSDILHSPEYHGSLSPLTLVLGKDIAGNPVAVDLAGMPHLLVAGTTGSGKSVALNAMILSLLYKANADEVRLIMVDPKMLELSVYEGIPHLLAPVVTDMKEAANALRWCVAEMDRRYKLMSTLGVRNIAGFNRRVQEATRTGKPIPDPFYAPPPWELASEDEEENGRAPEPPPALEPMPAIVVIVDELADMMMIVGKKVEELIARLAQKARAAGIHLILATQRPSVDVLTGLIKANIPSRIAFQVSARVDSRTILDQMGAEQLLGHGDMLYLPPGKPIPVRIHGAFVADEEVHKVVEHLKQQGRPNYLNEILSGGEEDASGEGFTDEDGDPESDTLYDEAVRIVTETRRASISGVQRRLKIGYNRAARMVEQMERSGVVGPLESNGNREVLAPPPPED</sequence>
<feature type="transmembrane region" description="Helical" evidence="18">
    <location>
        <begin position="152"/>
        <end position="178"/>
    </location>
</feature>
<gene>
    <name evidence="20" type="ORF">BECKDK2373B_GA0170837_104134</name>
</gene>
<feature type="region of interest" description="Disordered" evidence="17">
    <location>
        <begin position="577"/>
        <end position="599"/>
    </location>
</feature>
<evidence type="ECO:0000256" key="2">
    <source>
        <dbReference type="ARBA" id="ARBA00006474"/>
    </source>
</evidence>
<feature type="region of interest" description="Disordered" evidence="17">
    <location>
        <begin position="738"/>
        <end position="759"/>
    </location>
</feature>
<accession>A0A450SIP1</accession>
<dbReference type="SUPFAM" id="SSF46785">
    <property type="entry name" value="Winged helix' DNA-binding domain"/>
    <property type="match status" value="1"/>
</dbReference>
<evidence type="ECO:0000256" key="6">
    <source>
        <dbReference type="ARBA" id="ARBA00022692"/>
    </source>
</evidence>
<comment type="subcellular location">
    <subcellularLocation>
        <location evidence="1">Cell membrane</location>
        <topology evidence="1">Multi-pass membrane protein</topology>
    </subcellularLocation>
</comment>
<name>A0A450SIP1_9GAMM</name>
<dbReference type="EMBL" id="CAADEX010000041">
    <property type="protein sequence ID" value="VFJ53265.1"/>
    <property type="molecule type" value="Genomic_DNA"/>
</dbReference>
<dbReference type="AlphaFoldDB" id="A0A450SIP1"/>
<evidence type="ECO:0000256" key="1">
    <source>
        <dbReference type="ARBA" id="ARBA00004651"/>
    </source>
</evidence>
<keyword evidence="9 16" id="KW-0067">ATP-binding</keyword>
<evidence type="ECO:0000256" key="13">
    <source>
        <dbReference type="ARBA" id="ARBA00023306"/>
    </source>
</evidence>
<dbReference type="FunFam" id="3.40.50.300:FF:000209">
    <property type="entry name" value="Cell division protein FtsK"/>
    <property type="match status" value="1"/>
</dbReference>
<evidence type="ECO:0000256" key="9">
    <source>
        <dbReference type="ARBA" id="ARBA00022840"/>
    </source>
</evidence>
<feature type="region of interest" description="Disordered" evidence="17">
    <location>
        <begin position="800"/>
        <end position="823"/>
    </location>
</feature>
<dbReference type="Pfam" id="PF13491">
    <property type="entry name" value="FtsK_4TM"/>
    <property type="match status" value="1"/>
</dbReference>
<keyword evidence="10 18" id="KW-1133">Transmembrane helix</keyword>
<dbReference type="CDD" id="cd01127">
    <property type="entry name" value="TrwB_TraG_TraD_VirD4"/>
    <property type="match status" value="1"/>
</dbReference>
<evidence type="ECO:0000256" key="15">
    <source>
        <dbReference type="ARBA" id="ARBA00025923"/>
    </source>
</evidence>
<evidence type="ECO:0000256" key="5">
    <source>
        <dbReference type="ARBA" id="ARBA00022618"/>
    </source>
</evidence>
<dbReference type="GO" id="GO:0003677">
    <property type="term" value="F:DNA binding"/>
    <property type="evidence" value="ECO:0007669"/>
    <property type="project" value="UniProtKB-KW"/>
</dbReference>
<dbReference type="Pfam" id="PF09397">
    <property type="entry name" value="FtsK_gamma"/>
    <property type="match status" value="1"/>
</dbReference>
<evidence type="ECO:0000256" key="14">
    <source>
        <dbReference type="ARBA" id="ARBA00024784"/>
    </source>
</evidence>
<dbReference type="InterPro" id="IPR036390">
    <property type="entry name" value="WH_DNA-bd_sf"/>
</dbReference>
<keyword evidence="6 18" id="KW-0812">Transmembrane</keyword>
<feature type="compositionally biased region" description="Basic and acidic residues" evidence="17">
    <location>
        <begin position="270"/>
        <end position="302"/>
    </location>
</feature>
<dbReference type="SMART" id="SM00382">
    <property type="entry name" value="AAA"/>
    <property type="match status" value="1"/>
</dbReference>
<keyword evidence="11" id="KW-0238">DNA-binding</keyword>
<dbReference type="InterPro" id="IPR002543">
    <property type="entry name" value="FtsK_dom"/>
</dbReference>
<dbReference type="SMART" id="SM00843">
    <property type="entry name" value="Ftsk_gamma"/>
    <property type="match status" value="1"/>
</dbReference>
<dbReference type="Pfam" id="PF17854">
    <property type="entry name" value="FtsK_alpha"/>
    <property type="match status" value="1"/>
</dbReference>
<dbReference type="InterPro" id="IPR050206">
    <property type="entry name" value="FtsK/SpoIIIE/SftA"/>
</dbReference>
<evidence type="ECO:0000256" key="7">
    <source>
        <dbReference type="ARBA" id="ARBA00022741"/>
    </source>
</evidence>
<feature type="compositionally biased region" description="Acidic residues" evidence="17">
    <location>
        <begin position="740"/>
        <end position="759"/>
    </location>
</feature>
<organism evidence="20">
    <name type="scientific">Candidatus Kentrum sp. DK</name>
    <dbReference type="NCBI Taxonomy" id="2126562"/>
    <lineage>
        <taxon>Bacteria</taxon>
        <taxon>Pseudomonadati</taxon>
        <taxon>Pseudomonadota</taxon>
        <taxon>Gammaproteobacteria</taxon>
        <taxon>Candidatus Kentrum</taxon>
    </lineage>
</organism>
<keyword evidence="13" id="KW-0131">Cell cycle</keyword>
<comment type="similarity">
    <text evidence="2">Belongs to the FtsK/SpoIIIE/SftA family.</text>
</comment>
<dbReference type="InterPro" id="IPR036388">
    <property type="entry name" value="WH-like_DNA-bd_sf"/>
</dbReference>
<dbReference type="Gene3D" id="3.30.980.40">
    <property type="match status" value="1"/>
</dbReference>
<keyword evidence="5" id="KW-0132">Cell division</keyword>
<reference evidence="20" key="1">
    <citation type="submission" date="2019-02" db="EMBL/GenBank/DDBJ databases">
        <authorList>
            <person name="Gruber-Vodicka R. H."/>
            <person name="Seah K. B. B."/>
        </authorList>
    </citation>
    <scope>NUCLEOTIDE SEQUENCE</scope>
    <source>
        <strain evidence="20">BECK_DK47</strain>
    </source>
</reference>
<feature type="transmembrane region" description="Helical" evidence="18">
    <location>
        <begin position="16"/>
        <end position="36"/>
    </location>
</feature>
<dbReference type="GO" id="GO:0005524">
    <property type="term" value="F:ATP binding"/>
    <property type="evidence" value="ECO:0007669"/>
    <property type="project" value="UniProtKB-UniRule"/>
</dbReference>
<feature type="domain" description="FtsK" evidence="19">
    <location>
        <begin position="452"/>
        <end position="677"/>
    </location>
</feature>
<proteinExistence type="inferred from homology"/>
<dbReference type="InterPro" id="IPR003593">
    <property type="entry name" value="AAA+_ATPase"/>
</dbReference>
<dbReference type="PANTHER" id="PTHR22683">
    <property type="entry name" value="SPORULATION PROTEIN RELATED"/>
    <property type="match status" value="1"/>
</dbReference>
<feature type="compositionally biased region" description="Pro residues" evidence="17">
    <location>
        <begin position="303"/>
        <end position="319"/>
    </location>
</feature>
<evidence type="ECO:0000256" key="11">
    <source>
        <dbReference type="ARBA" id="ARBA00023125"/>
    </source>
</evidence>
<protein>
    <recommendedName>
        <fullName evidence="3">DNA translocase FtsK</fullName>
    </recommendedName>
</protein>
<feature type="region of interest" description="Disordered" evidence="17">
    <location>
        <begin position="232"/>
        <end position="326"/>
    </location>
</feature>
<evidence type="ECO:0000256" key="16">
    <source>
        <dbReference type="PROSITE-ProRule" id="PRU00289"/>
    </source>
</evidence>
<dbReference type="InterPro" id="IPR027417">
    <property type="entry name" value="P-loop_NTPase"/>
</dbReference>
<feature type="binding site" evidence="16">
    <location>
        <begin position="469"/>
        <end position="476"/>
    </location>
    <ligand>
        <name>ATP</name>
        <dbReference type="ChEBI" id="CHEBI:30616"/>
    </ligand>
</feature>
<dbReference type="InterPro" id="IPR025199">
    <property type="entry name" value="FtsK_4TM"/>
</dbReference>
<dbReference type="InterPro" id="IPR041027">
    <property type="entry name" value="FtsK_alpha"/>
</dbReference>
<evidence type="ECO:0000256" key="12">
    <source>
        <dbReference type="ARBA" id="ARBA00023136"/>
    </source>
</evidence>
<keyword evidence="7 16" id="KW-0547">Nucleotide-binding</keyword>
<feature type="transmembrane region" description="Helical" evidence="18">
    <location>
        <begin position="66"/>
        <end position="90"/>
    </location>
</feature>
<evidence type="ECO:0000256" key="3">
    <source>
        <dbReference type="ARBA" id="ARBA00020887"/>
    </source>
</evidence>
<dbReference type="Gene3D" id="1.10.10.10">
    <property type="entry name" value="Winged helix-like DNA-binding domain superfamily/Winged helix DNA-binding domain"/>
    <property type="match status" value="1"/>
</dbReference>
<dbReference type="GO" id="GO:0007059">
    <property type="term" value="P:chromosome segregation"/>
    <property type="evidence" value="ECO:0007669"/>
    <property type="project" value="UniProtKB-KW"/>
</dbReference>
<evidence type="ECO:0000256" key="18">
    <source>
        <dbReference type="SAM" id="Phobius"/>
    </source>
</evidence>
<evidence type="ECO:0000313" key="20">
    <source>
        <dbReference type="EMBL" id="VFJ53265.1"/>
    </source>
</evidence>
<feature type="transmembrane region" description="Helical" evidence="18">
    <location>
        <begin position="111"/>
        <end position="132"/>
    </location>
</feature>
<keyword evidence="8" id="KW-0159">Chromosome partition</keyword>
<dbReference type="SUPFAM" id="SSF52540">
    <property type="entry name" value="P-loop containing nucleoside triphosphate hydrolases"/>
    <property type="match status" value="1"/>
</dbReference>
<dbReference type="InterPro" id="IPR018541">
    <property type="entry name" value="Ftsk_gamma"/>
</dbReference>
<dbReference type="PROSITE" id="PS50901">
    <property type="entry name" value="FTSK"/>
    <property type="match status" value="1"/>
</dbReference>